<organism evidence="5 6">
    <name type="scientific">Brassica carinata</name>
    <name type="common">Ethiopian mustard</name>
    <name type="synonym">Abyssinian cabbage</name>
    <dbReference type="NCBI Taxonomy" id="52824"/>
    <lineage>
        <taxon>Eukaryota</taxon>
        <taxon>Viridiplantae</taxon>
        <taxon>Streptophyta</taxon>
        <taxon>Embryophyta</taxon>
        <taxon>Tracheophyta</taxon>
        <taxon>Spermatophyta</taxon>
        <taxon>Magnoliopsida</taxon>
        <taxon>eudicotyledons</taxon>
        <taxon>Gunneridae</taxon>
        <taxon>Pentapetalae</taxon>
        <taxon>rosids</taxon>
        <taxon>malvids</taxon>
        <taxon>Brassicales</taxon>
        <taxon>Brassicaceae</taxon>
        <taxon>Brassiceae</taxon>
        <taxon>Brassica</taxon>
    </lineage>
</organism>
<evidence type="ECO:0000256" key="2">
    <source>
        <dbReference type="ARBA" id="ARBA00022801"/>
    </source>
</evidence>
<keyword evidence="3" id="KW-0326">Glycosidase</keyword>
<sequence length="235" mass="25864">MDIMATIMTKLLRLSTMSGKFQHKMRQTTPYSGMYNASLYLCTWEVAGYPDVPVTVGSSEPLKWDSPVADFVHVSVERVSDYLGKVTILSLGPLFNLAIPIKRDSSLASTVKMIVIFGGAFFALGNINPPSEANIEHPLNLLFNLLSMIKCRPEAADVGFISGADITVGINISTQLKLTEKERIIDGTGAMSNPWVRFSPISVTWTINVDKVLEYIKVLVVKLISNLNSRLLAKL</sequence>
<dbReference type="PANTHER" id="PTHR12304">
    <property type="entry name" value="INOSINE-URIDINE PREFERRING NUCLEOSIDE HYDROLASE"/>
    <property type="match status" value="1"/>
</dbReference>
<dbReference type="EMBL" id="JAAMPC010000010">
    <property type="protein sequence ID" value="KAG2285864.1"/>
    <property type="molecule type" value="Genomic_DNA"/>
</dbReference>
<evidence type="ECO:0000313" key="5">
    <source>
        <dbReference type="EMBL" id="KAG2285864.1"/>
    </source>
</evidence>
<dbReference type="InterPro" id="IPR023186">
    <property type="entry name" value="IUNH"/>
</dbReference>
<dbReference type="Proteomes" id="UP000886595">
    <property type="component" value="Unassembled WGS sequence"/>
</dbReference>
<name>A0A8X7RI90_BRACI</name>
<keyword evidence="2" id="KW-0378">Hydrolase</keyword>
<evidence type="ECO:0000259" key="4">
    <source>
        <dbReference type="Pfam" id="PF01156"/>
    </source>
</evidence>
<evidence type="ECO:0000256" key="1">
    <source>
        <dbReference type="ARBA" id="ARBA00009176"/>
    </source>
</evidence>
<dbReference type="InterPro" id="IPR001910">
    <property type="entry name" value="Inosine/uridine_hydrolase_dom"/>
</dbReference>
<dbReference type="AlphaFoldDB" id="A0A8X7RI90"/>
<keyword evidence="6" id="KW-1185">Reference proteome</keyword>
<protein>
    <recommendedName>
        <fullName evidence="4">Inosine/uridine-preferring nucleoside hydrolase domain-containing protein</fullName>
    </recommendedName>
</protein>
<reference evidence="5 6" key="1">
    <citation type="submission" date="2020-02" db="EMBL/GenBank/DDBJ databases">
        <authorList>
            <person name="Ma Q."/>
            <person name="Huang Y."/>
            <person name="Song X."/>
            <person name="Pei D."/>
        </authorList>
    </citation>
    <scope>NUCLEOTIDE SEQUENCE [LARGE SCALE GENOMIC DNA]</scope>
    <source>
        <strain evidence="5">Sxm20200214</strain>
        <tissue evidence="5">Leaf</tissue>
    </source>
</reference>
<gene>
    <name evidence="5" type="ORF">Bca52824_045468</name>
</gene>
<dbReference type="InterPro" id="IPR036452">
    <property type="entry name" value="Ribo_hydro-like"/>
</dbReference>
<dbReference type="OrthoDB" id="432381at2759"/>
<evidence type="ECO:0000313" key="6">
    <source>
        <dbReference type="Proteomes" id="UP000886595"/>
    </source>
</evidence>
<dbReference type="SUPFAM" id="SSF53590">
    <property type="entry name" value="Nucleoside hydrolase"/>
    <property type="match status" value="1"/>
</dbReference>
<dbReference type="GO" id="GO:0005829">
    <property type="term" value="C:cytosol"/>
    <property type="evidence" value="ECO:0007669"/>
    <property type="project" value="TreeGrafter"/>
</dbReference>
<accession>A0A8X7RI90</accession>
<dbReference type="PANTHER" id="PTHR12304:SF1">
    <property type="entry name" value="URIDINE NUCLEOSIDASE 1"/>
    <property type="match status" value="1"/>
</dbReference>
<evidence type="ECO:0000256" key="3">
    <source>
        <dbReference type="ARBA" id="ARBA00023295"/>
    </source>
</evidence>
<comment type="caution">
    <text evidence="5">The sequence shown here is derived from an EMBL/GenBank/DDBJ whole genome shotgun (WGS) entry which is preliminary data.</text>
</comment>
<feature type="domain" description="Inosine/uridine-preferring nucleoside hydrolase" evidence="4">
    <location>
        <begin position="48"/>
        <end position="175"/>
    </location>
</feature>
<dbReference type="GO" id="GO:0006152">
    <property type="term" value="P:purine nucleoside catabolic process"/>
    <property type="evidence" value="ECO:0007669"/>
    <property type="project" value="TreeGrafter"/>
</dbReference>
<dbReference type="Gene3D" id="3.90.245.10">
    <property type="entry name" value="Ribonucleoside hydrolase-like"/>
    <property type="match status" value="1"/>
</dbReference>
<comment type="similarity">
    <text evidence="1">Belongs to the IUNH family.</text>
</comment>
<dbReference type="GO" id="GO:0008477">
    <property type="term" value="F:purine nucleosidase activity"/>
    <property type="evidence" value="ECO:0007669"/>
    <property type="project" value="TreeGrafter"/>
</dbReference>
<proteinExistence type="inferred from homology"/>
<dbReference type="Pfam" id="PF01156">
    <property type="entry name" value="IU_nuc_hydro"/>
    <property type="match status" value="1"/>
</dbReference>